<gene>
    <name evidence="3" type="ORF">Fmac_006863</name>
</gene>
<dbReference type="PANTHER" id="PTHR43092">
    <property type="entry name" value="L-CYSTEINE DESULFHYDRASE"/>
    <property type="match status" value="1"/>
</dbReference>
<keyword evidence="1" id="KW-0663">Pyridoxal phosphate</keyword>
<name>A0ABD1NCB3_9FABA</name>
<dbReference type="InterPro" id="IPR015421">
    <property type="entry name" value="PyrdxlP-dep_Trfase_major"/>
</dbReference>
<dbReference type="SUPFAM" id="SSF53383">
    <property type="entry name" value="PLP-dependent transferases"/>
    <property type="match status" value="1"/>
</dbReference>
<proteinExistence type="predicted"/>
<keyword evidence="4" id="KW-1185">Reference proteome</keyword>
<dbReference type="PANTHER" id="PTHR43092:SF2">
    <property type="entry name" value="HERCYNYLCYSTEINE SULFOXIDE LYASE"/>
    <property type="match status" value="1"/>
</dbReference>
<dbReference type="Gene3D" id="3.40.640.10">
    <property type="entry name" value="Type I PLP-dependent aspartate aminotransferase-like (Major domain)"/>
    <property type="match status" value="1"/>
</dbReference>
<dbReference type="InterPro" id="IPR000192">
    <property type="entry name" value="Aminotrans_V_dom"/>
</dbReference>
<reference evidence="3 4" key="1">
    <citation type="submission" date="2024-08" db="EMBL/GenBank/DDBJ databases">
        <title>Insights into the chromosomal genome structure of Flemingia macrophylla.</title>
        <authorList>
            <person name="Ding Y."/>
            <person name="Zhao Y."/>
            <person name="Bi W."/>
            <person name="Wu M."/>
            <person name="Zhao G."/>
            <person name="Gong Y."/>
            <person name="Li W."/>
            <person name="Zhang P."/>
        </authorList>
    </citation>
    <scope>NUCLEOTIDE SEQUENCE [LARGE SCALE GENOMIC DNA]</scope>
    <source>
        <strain evidence="3">DYQJB</strain>
        <tissue evidence="3">Leaf</tissue>
    </source>
</reference>
<dbReference type="InterPro" id="IPR015424">
    <property type="entry name" value="PyrdxlP-dep_Trfase"/>
</dbReference>
<evidence type="ECO:0000313" key="4">
    <source>
        <dbReference type="Proteomes" id="UP001603857"/>
    </source>
</evidence>
<protein>
    <recommendedName>
        <fullName evidence="2">Aminotransferase class V domain-containing protein</fullName>
    </recommendedName>
</protein>
<comment type="caution">
    <text evidence="3">The sequence shown here is derived from an EMBL/GenBank/DDBJ whole genome shotgun (WGS) entry which is preliminary data.</text>
</comment>
<accession>A0ABD1NCB3</accession>
<evidence type="ECO:0000256" key="1">
    <source>
        <dbReference type="ARBA" id="ARBA00022898"/>
    </source>
</evidence>
<sequence>MARKKNISLDNKESCIRRQGTVNNCEDAYKNYHRSKFCKLRAMASTVDHHPHRKITAAENPKPITPAEIESEFSHHDASVARINNGSFGCCPASILAAQHRLYLAFLRQPDHFYFTHLFPAILRSRTLIQHLVNARHLDQISLVDNATTAAAIVLQHAAWSFREGRFRKGDAVLMLHYAYGAVKKSTEAYVARAGGNVVEVRLPFPVTSNDEIVSEFRKALERGKSHGRRVRLAVIDHVTSMPCVVIPVRELIQICREEGVDEVFVDAAHSIGCTDVDMEEIGADFYTSNLHKWFFCPPSIAFLYARKGSASELHHPVVSHEYGNGLPMESAWTGTRDYSAHLVVPEAVEFVNRFEGGIDGIKKRNHEGVVAMGEMLVKAWGTHLGCPPHMCCSMVMVGMPPCLGIGSDSDALKLRTHLRDAFGVEVPIYYRPPQEGEVGVVTGYARISYQVYNKVDDYYKFRDAVNQLVQNGFTCDLLD</sequence>
<evidence type="ECO:0000259" key="2">
    <source>
        <dbReference type="Pfam" id="PF00266"/>
    </source>
</evidence>
<dbReference type="EMBL" id="JBGMDY010000002">
    <property type="protein sequence ID" value="KAL2345578.1"/>
    <property type="molecule type" value="Genomic_DNA"/>
</dbReference>
<organism evidence="3 4">
    <name type="scientific">Flemingia macrophylla</name>
    <dbReference type="NCBI Taxonomy" id="520843"/>
    <lineage>
        <taxon>Eukaryota</taxon>
        <taxon>Viridiplantae</taxon>
        <taxon>Streptophyta</taxon>
        <taxon>Embryophyta</taxon>
        <taxon>Tracheophyta</taxon>
        <taxon>Spermatophyta</taxon>
        <taxon>Magnoliopsida</taxon>
        <taxon>eudicotyledons</taxon>
        <taxon>Gunneridae</taxon>
        <taxon>Pentapetalae</taxon>
        <taxon>rosids</taxon>
        <taxon>fabids</taxon>
        <taxon>Fabales</taxon>
        <taxon>Fabaceae</taxon>
        <taxon>Papilionoideae</taxon>
        <taxon>50 kb inversion clade</taxon>
        <taxon>NPAAA clade</taxon>
        <taxon>indigoferoid/millettioid clade</taxon>
        <taxon>Phaseoleae</taxon>
        <taxon>Flemingia</taxon>
    </lineage>
</organism>
<dbReference type="Proteomes" id="UP001603857">
    <property type="component" value="Unassembled WGS sequence"/>
</dbReference>
<evidence type="ECO:0000313" key="3">
    <source>
        <dbReference type="EMBL" id="KAL2345578.1"/>
    </source>
</evidence>
<feature type="domain" description="Aminotransferase class V" evidence="2">
    <location>
        <begin position="124"/>
        <end position="320"/>
    </location>
</feature>
<dbReference type="Pfam" id="PF00266">
    <property type="entry name" value="Aminotran_5"/>
    <property type="match status" value="1"/>
</dbReference>
<dbReference type="AlphaFoldDB" id="A0ABD1NCB3"/>